<accession>A0ABU3WBI8</accession>
<keyword evidence="2" id="KW-0472">Membrane</keyword>
<proteinExistence type="predicted"/>
<name>A0ABU3WBI8_9GAMM</name>
<feature type="transmembrane region" description="Helical" evidence="2">
    <location>
        <begin position="7"/>
        <end position="23"/>
    </location>
</feature>
<dbReference type="RefSeq" id="WP_317081522.1">
    <property type="nucleotide sequence ID" value="NZ_JASVDY010000001.1"/>
</dbReference>
<sequence>MKKISGILSVVLIIVGSTTVFYWRDTGFEPAVMDLVKFLILVPVGITCILLTPFMVRSFLQSQNEKKKKTEETATVDKAQNIPEPVSKPDQYDFNIYSASAWHAFGENTEIHEGLKRMVSPELHSQLLNEKGLPILSYAIKSPELDHDTDDAEMELQHRLIAFIEHQLSHNADVLSTVVELLKKSVQHYHTQPSYQYKLHAGWYSEDVKVEDPDDFQDEISDDGISRLDRLSIHIILNETVTTWCSEDIFREKIEQFFEHYELESSRLELKFHYLNAPDSQQKWFDLLKDIHRQQYSVSFLLCLDSDMDQRILDEKIWNDTDYIPSEFITACVLAPSTQEVEALEISAKLRVKEFAESLKNTVADAELLSMDDTELQDVQFFILNDMTSAAKARQFNRFIADSALEPEQFIYTRQGLGSTQELSIIFGFMVGMLSSNQASVLYSTEFEKNAVIIKPITN</sequence>
<evidence type="ECO:0000256" key="2">
    <source>
        <dbReference type="SAM" id="Phobius"/>
    </source>
</evidence>
<protein>
    <recommendedName>
        <fullName evidence="5">DUF2875 domain-containing protein</fullName>
    </recommendedName>
</protein>
<evidence type="ECO:0008006" key="5">
    <source>
        <dbReference type="Google" id="ProtNLM"/>
    </source>
</evidence>
<keyword evidence="4" id="KW-1185">Reference proteome</keyword>
<keyword evidence="2" id="KW-1133">Transmembrane helix</keyword>
<dbReference type="Proteomes" id="UP001278188">
    <property type="component" value="Unassembled WGS sequence"/>
</dbReference>
<dbReference type="EMBL" id="JASVDY010000001">
    <property type="protein sequence ID" value="MDV2467774.1"/>
    <property type="molecule type" value="Genomic_DNA"/>
</dbReference>
<reference evidence="3 4" key="1">
    <citation type="submission" date="2023-06" db="EMBL/GenBank/DDBJ databases">
        <title>Genomic Analysis of Acinetobacter Strains Recovered from South Australian Aquatic Samples provides Insights into the Circulation of Antibiotic Resistance determinants in the Environment.</title>
        <authorList>
            <person name="Tobin L."/>
            <person name="Jarocki V.M."/>
            <person name="Kenyon J."/>
            <person name="Drigo B."/>
            <person name="Donner E."/>
            <person name="Djordjevic S.P."/>
            <person name="Hamidian M."/>
        </authorList>
    </citation>
    <scope>NUCLEOTIDE SEQUENCE [LARGE SCALE GENOMIC DNA]</scope>
    <source>
        <strain evidence="3 4">SAAc652</strain>
    </source>
</reference>
<gene>
    <name evidence="3" type="ORF">QR674_02100</name>
</gene>
<feature type="transmembrane region" description="Helical" evidence="2">
    <location>
        <begin position="35"/>
        <end position="60"/>
    </location>
</feature>
<evidence type="ECO:0000313" key="3">
    <source>
        <dbReference type="EMBL" id="MDV2467774.1"/>
    </source>
</evidence>
<organism evidence="3 4">
    <name type="scientific">Acinetobacter chinensis</name>
    <dbReference type="NCBI Taxonomy" id="2004650"/>
    <lineage>
        <taxon>Bacteria</taxon>
        <taxon>Pseudomonadati</taxon>
        <taxon>Pseudomonadota</taxon>
        <taxon>Gammaproteobacteria</taxon>
        <taxon>Moraxellales</taxon>
        <taxon>Moraxellaceae</taxon>
        <taxon>Acinetobacter</taxon>
    </lineage>
</organism>
<feature type="region of interest" description="Disordered" evidence="1">
    <location>
        <begin position="66"/>
        <end position="87"/>
    </location>
</feature>
<comment type="caution">
    <text evidence="3">The sequence shown here is derived from an EMBL/GenBank/DDBJ whole genome shotgun (WGS) entry which is preliminary data.</text>
</comment>
<keyword evidence="2" id="KW-0812">Transmembrane</keyword>
<evidence type="ECO:0000313" key="4">
    <source>
        <dbReference type="Proteomes" id="UP001278188"/>
    </source>
</evidence>
<evidence type="ECO:0000256" key="1">
    <source>
        <dbReference type="SAM" id="MobiDB-lite"/>
    </source>
</evidence>